<dbReference type="InterPro" id="IPR000362">
    <property type="entry name" value="Fumarate_lyase_fam"/>
</dbReference>
<keyword evidence="3" id="KW-0658">Purine biosynthesis</keyword>
<dbReference type="PANTHER" id="PTHR43411">
    <property type="entry name" value="ADENYLOSUCCINATE LYASE"/>
    <property type="match status" value="1"/>
</dbReference>
<dbReference type="CDD" id="cd01598">
    <property type="entry name" value="PurB"/>
    <property type="match status" value="1"/>
</dbReference>
<dbReference type="SUPFAM" id="SSF48557">
    <property type="entry name" value="L-aspartase-like"/>
    <property type="match status" value="1"/>
</dbReference>
<evidence type="ECO:0000259" key="5">
    <source>
        <dbReference type="Pfam" id="PF08328"/>
    </source>
</evidence>
<dbReference type="PANTHER" id="PTHR43411:SF1">
    <property type="entry name" value="ADENYLOSUCCINATE LYASE"/>
    <property type="match status" value="1"/>
</dbReference>
<feature type="domain" description="Fumarate lyase N-terminal" evidence="4">
    <location>
        <begin position="90"/>
        <end position="212"/>
    </location>
</feature>
<gene>
    <name evidence="6" type="ORF">ZEAMMB73_Zm00001d028921</name>
</gene>
<dbReference type="InterPro" id="IPR024083">
    <property type="entry name" value="Fumarase/histidase_N"/>
</dbReference>
<dbReference type="EMBL" id="CM007647">
    <property type="protein sequence ID" value="ONL97404.1"/>
    <property type="molecule type" value="Genomic_DNA"/>
</dbReference>
<feature type="domain" description="Fumarate lyase N-terminal" evidence="4">
    <location>
        <begin position="214"/>
        <end position="352"/>
    </location>
</feature>
<dbReference type="AlphaFoldDB" id="A0A1D6K0U7"/>
<dbReference type="ExpressionAtlas" id="A0A1D6K0U7">
    <property type="expression patterns" value="baseline and differential"/>
</dbReference>
<dbReference type="PRINTS" id="PR00149">
    <property type="entry name" value="FUMRATELYASE"/>
</dbReference>
<reference evidence="6" key="1">
    <citation type="submission" date="2015-12" db="EMBL/GenBank/DDBJ databases">
        <title>Update maize B73 reference genome by single molecule sequencing technologies.</title>
        <authorList>
            <consortium name="Maize Genome Sequencing Project"/>
            <person name="Ware D."/>
        </authorList>
    </citation>
    <scope>NUCLEOTIDE SEQUENCE [LARGE SCALE GENOMIC DNA]</scope>
    <source>
        <tissue evidence="6">Seedling</tissue>
    </source>
</reference>
<dbReference type="InterPro" id="IPR020557">
    <property type="entry name" value="Fumarate_lyase_CS"/>
</dbReference>
<comment type="pathway">
    <text evidence="2">Purine metabolism; AMP biosynthesis via de novo pathway; AMP from IMP: step 2/2.</text>
</comment>
<dbReference type="InterPro" id="IPR022761">
    <property type="entry name" value="Fumarate_lyase_N"/>
</dbReference>
<dbReference type="NCBIfam" id="NF006764">
    <property type="entry name" value="PRK09285.1"/>
    <property type="match status" value="1"/>
</dbReference>
<dbReference type="Gene3D" id="1.20.200.10">
    <property type="entry name" value="Fumarase/aspartase (Central domain)"/>
    <property type="match status" value="1"/>
</dbReference>
<accession>A0A1D6K0U7</accession>
<dbReference type="InterPro" id="IPR008948">
    <property type="entry name" value="L-Aspartase-like"/>
</dbReference>
<evidence type="ECO:0000313" key="6">
    <source>
        <dbReference type="EMBL" id="ONL97404.1"/>
    </source>
</evidence>
<evidence type="ECO:0000256" key="1">
    <source>
        <dbReference type="ARBA" id="ARBA00004706"/>
    </source>
</evidence>
<dbReference type="Pfam" id="PF08328">
    <property type="entry name" value="ASL_C"/>
    <property type="match status" value="1"/>
</dbReference>
<feature type="domain" description="Adenylosuccinate lyase PurB C-terminal" evidence="5">
    <location>
        <begin position="371"/>
        <end position="485"/>
    </location>
</feature>
<dbReference type="GO" id="GO:0004018">
    <property type="term" value="F:N6-(1,2-dicarboxyethyl)AMP AMP-lyase (fumarate-forming) activity"/>
    <property type="evidence" value="ECO:0007669"/>
    <property type="project" value="InterPro"/>
</dbReference>
<comment type="pathway">
    <text evidence="1">Purine metabolism; IMP biosynthesis via de novo pathway; 5-amino-1-(5-phospho-D-ribosyl)imidazole-4-carboxamide from 5-amino-1-(5-phospho-D-ribosyl)imidazole-4-carboxylate: step 2/2.</text>
</comment>
<dbReference type="InterPro" id="IPR047136">
    <property type="entry name" value="PurB_bact"/>
</dbReference>
<dbReference type="Pfam" id="PF00206">
    <property type="entry name" value="Lyase_1"/>
    <property type="match status" value="2"/>
</dbReference>
<name>A0A1D6K0U7_MAIZE</name>
<proteinExistence type="predicted"/>
<dbReference type="InterPro" id="IPR013539">
    <property type="entry name" value="PurB_C"/>
</dbReference>
<evidence type="ECO:0000256" key="2">
    <source>
        <dbReference type="ARBA" id="ARBA00004734"/>
    </source>
</evidence>
<evidence type="ECO:0000259" key="4">
    <source>
        <dbReference type="Pfam" id="PF00206"/>
    </source>
</evidence>
<dbReference type="PROSITE" id="PS00163">
    <property type="entry name" value="FUMARATE_LYASES"/>
    <property type="match status" value="1"/>
</dbReference>
<dbReference type="GO" id="GO:0006188">
    <property type="term" value="P:IMP biosynthetic process"/>
    <property type="evidence" value="ECO:0007669"/>
    <property type="project" value="InterPro"/>
</dbReference>
<sequence length="508" mass="56491">MSAPPSLKPPATSAAAYPRASAAPRATGIRGACALPTRRLQCSASAAVAGASTEMADAPLDWAGRSLEELRSLPDHDTFCLMALSPLDGRYDRFVKELMPFFSEFGLIRYRVLIEIKWLLKLSQIPEITEVPQFSKEAQAFLIAIIENFCIDDAKEIKKIEKVTNHDVKAVEYFLKQRCSSNPEIAKVSEFFHFGCTSEDINNLSHALALKEGPASPTTVGKEMANFAARLSDIGKSFSEVKILGKFAGAVGNYNADVVAYPEVDWPKVAEEFVRSLGLQLNPYVTQIEPHDYISKLFNLFTQFNNVLTDFDRDMWSYISLGYFKQIPKAGEVGSSTMPHKINPIDFENSDGNLCLANSVLSGISMKLPISRMQRDLTDSTVLRNLGMGLGHSLLAYKATIRGISKVQVNEARLAEDLEQTWEVLAEPIQTVMRRYGIPEPYEKLKELTRGQAVTKDSMQQFIDGLDIPGEVRAKLSKLTPHSYTGLAEDLARYIEKWVDLESGFQIK</sequence>
<dbReference type="EMBL" id="CM007647">
    <property type="protein sequence ID" value="ONL97403.1"/>
    <property type="molecule type" value="Genomic_DNA"/>
</dbReference>
<dbReference type="Gene3D" id="1.10.40.30">
    <property type="entry name" value="Fumarase/aspartase (C-terminal domain)"/>
    <property type="match status" value="1"/>
</dbReference>
<protein>
    <submittedName>
        <fullName evidence="6">L-Aspartase-like family protein</fullName>
    </submittedName>
</protein>
<dbReference type="Gene3D" id="1.10.275.10">
    <property type="entry name" value="Fumarase/aspartase (N-terminal domain)"/>
    <property type="match status" value="1"/>
</dbReference>
<organism evidence="6">
    <name type="scientific">Zea mays</name>
    <name type="common">Maize</name>
    <dbReference type="NCBI Taxonomy" id="4577"/>
    <lineage>
        <taxon>Eukaryota</taxon>
        <taxon>Viridiplantae</taxon>
        <taxon>Streptophyta</taxon>
        <taxon>Embryophyta</taxon>
        <taxon>Tracheophyta</taxon>
        <taxon>Spermatophyta</taxon>
        <taxon>Magnoliopsida</taxon>
        <taxon>Liliopsida</taxon>
        <taxon>Poales</taxon>
        <taxon>Poaceae</taxon>
        <taxon>PACMAD clade</taxon>
        <taxon>Panicoideae</taxon>
        <taxon>Andropogonodae</taxon>
        <taxon>Andropogoneae</taxon>
        <taxon>Tripsacinae</taxon>
        <taxon>Zea</taxon>
    </lineage>
</organism>
<evidence type="ECO:0000256" key="3">
    <source>
        <dbReference type="ARBA" id="ARBA00022755"/>
    </source>
</evidence>